<dbReference type="HOGENOM" id="CLU_1515216_0_0_11"/>
<dbReference type="STRING" id="1229780.BN381_130374"/>
<protein>
    <submittedName>
        <fullName evidence="1">Uncharacterized protein</fullName>
    </submittedName>
</protein>
<name>R4Z0P2_9ACTN</name>
<evidence type="ECO:0000313" key="2">
    <source>
        <dbReference type="Proteomes" id="UP000018291"/>
    </source>
</evidence>
<organism evidence="1 2">
    <name type="scientific">Candidatus Neomicrothrix parvicella RN1</name>
    <dbReference type="NCBI Taxonomy" id="1229780"/>
    <lineage>
        <taxon>Bacteria</taxon>
        <taxon>Bacillati</taxon>
        <taxon>Actinomycetota</taxon>
        <taxon>Acidimicrobiia</taxon>
        <taxon>Acidimicrobiales</taxon>
        <taxon>Microthrixaceae</taxon>
        <taxon>Candidatus Neomicrothrix</taxon>
    </lineage>
</organism>
<comment type="caution">
    <text evidence="1">The sequence shown here is derived from an EMBL/GenBank/DDBJ whole genome shotgun (WGS) entry which is preliminary data.</text>
</comment>
<sequence>MELLRVELSGVAARAETATGSDPYERGVLGISVDSKRIEGTDHTVMQVMFDDDRPGFDARTLECPLVAEIRSPAGDLITRELFDHDAFRQRLRVDRDTGDNDLRGVLLLTAGELPPAYLRFAFLDTPLARIGGCTLVVARSERVDLVASIEQGYGDGSLTDEEYQGLMTGIDQRHPA</sequence>
<dbReference type="AlphaFoldDB" id="R4Z0P2"/>
<proteinExistence type="predicted"/>
<dbReference type="EMBL" id="CANL01000005">
    <property type="protein sequence ID" value="CCM62816.1"/>
    <property type="molecule type" value="Genomic_DNA"/>
</dbReference>
<gene>
    <name evidence="1" type="ORF">BN381_130374</name>
</gene>
<accession>R4Z0P2</accession>
<dbReference type="RefSeq" id="WP_012224528.1">
    <property type="nucleotide sequence ID" value="NZ_HG422565.1"/>
</dbReference>
<reference evidence="1 2" key="1">
    <citation type="journal article" date="2013" name="ISME J.">
        <title>Metabolic model for the filamentous 'Candidatus Microthrix parvicella' based on genomic and metagenomic analyses.</title>
        <authorList>
            <person name="Jon McIlroy S."/>
            <person name="Kristiansen R."/>
            <person name="Albertsen M."/>
            <person name="Michael Karst S."/>
            <person name="Rossetti S."/>
            <person name="Lund Nielsen J."/>
            <person name="Tandoi V."/>
            <person name="James Seviour R."/>
            <person name="Nielsen P.H."/>
        </authorList>
    </citation>
    <scope>NUCLEOTIDE SEQUENCE [LARGE SCALE GENOMIC DNA]</scope>
    <source>
        <strain evidence="1 2">RN1</strain>
    </source>
</reference>
<keyword evidence="2" id="KW-1185">Reference proteome</keyword>
<evidence type="ECO:0000313" key="1">
    <source>
        <dbReference type="EMBL" id="CCM62816.1"/>
    </source>
</evidence>
<dbReference type="Proteomes" id="UP000018291">
    <property type="component" value="Unassembled WGS sequence"/>
</dbReference>